<feature type="non-terminal residue" evidence="2">
    <location>
        <position position="1"/>
    </location>
</feature>
<organism evidence="2 3">
    <name type="scientific">Meganyctiphanes norvegica</name>
    <name type="common">Northern krill</name>
    <name type="synonym">Thysanopoda norvegica</name>
    <dbReference type="NCBI Taxonomy" id="48144"/>
    <lineage>
        <taxon>Eukaryota</taxon>
        <taxon>Metazoa</taxon>
        <taxon>Ecdysozoa</taxon>
        <taxon>Arthropoda</taxon>
        <taxon>Crustacea</taxon>
        <taxon>Multicrustacea</taxon>
        <taxon>Malacostraca</taxon>
        <taxon>Eumalacostraca</taxon>
        <taxon>Eucarida</taxon>
        <taxon>Euphausiacea</taxon>
        <taxon>Euphausiidae</taxon>
        <taxon>Meganyctiphanes</taxon>
    </lineage>
</organism>
<evidence type="ECO:0000313" key="3">
    <source>
        <dbReference type="Proteomes" id="UP001497623"/>
    </source>
</evidence>
<name>A0AAV2PY81_MEGNR</name>
<protein>
    <submittedName>
        <fullName evidence="2">Uncharacterized protein</fullName>
    </submittedName>
</protein>
<dbReference type="AlphaFoldDB" id="A0AAV2PY81"/>
<evidence type="ECO:0000313" key="2">
    <source>
        <dbReference type="EMBL" id="CAL4067031.1"/>
    </source>
</evidence>
<reference evidence="2 3" key="1">
    <citation type="submission" date="2024-05" db="EMBL/GenBank/DDBJ databases">
        <authorList>
            <person name="Wallberg A."/>
        </authorList>
    </citation>
    <scope>NUCLEOTIDE SEQUENCE [LARGE SCALE GENOMIC DNA]</scope>
</reference>
<comment type="caution">
    <text evidence="2">The sequence shown here is derived from an EMBL/GenBank/DDBJ whole genome shotgun (WGS) entry which is preliminary data.</text>
</comment>
<keyword evidence="3" id="KW-1185">Reference proteome</keyword>
<evidence type="ECO:0000256" key="1">
    <source>
        <dbReference type="SAM" id="MobiDB-lite"/>
    </source>
</evidence>
<dbReference type="EMBL" id="CAXKWB010002470">
    <property type="protein sequence ID" value="CAL4067031.1"/>
    <property type="molecule type" value="Genomic_DNA"/>
</dbReference>
<accession>A0AAV2PY81</accession>
<dbReference type="Proteomes" id="UP001497623">
    <property type="component" value="Unassembled WGS sequence"/>
</dbReference>
<feature type="region of interest" description="Disordered" evidence="1">
    <location>
        <begin position="38"/>
        <end position="59"/>
    </location>
</feature>
<sequence>SLEYPGPCVGTSMAVTVAGLDGPLILVVTSSETLDVDDKRLEPDKNPESFWENCESKDSPPWDWCTLGRAPLPPWTSPTAGCCFPKALGTSTPWLSPPMDHILP</sequence>
<proteinExistence type="predicted"/>
<feature type="compositionally biased region" description="Basic and acidic residues" evidence="1">
    <location>
        <begin position="38"/>
        <end position="47"/>
    </location>
</feature>
<gene>
    <name evidence="2" type="ORF">MNOR_LOCUS6117</name>
</gene>